<dbReference type="Gene3D" id="2.60.120.1130">
    <property type="match status" value="1"/>
</dbReference>
<name>A0ABR7MKK5_9BACT</name>
<keyword evidence="4" id="KW-1185">Reference proteome</keyword>
<evidence type="ECO:0000313" key="4">
    <source>
        <dbReference type="Proteomes" id="UP000622017"/>
    </source>
</evidence>
<organism evidence="3 4">
    <name type="scientific">Hymenobacter citatus</name>
    <dbReference type="NCBI Taxonomy" id="2763506"/>
    <lineage>
        <taxon>Bacteria</taxon>
        <taxon>Pseudomonadati</taxon>
        <taxon>Bacteroidota</taxon>
        <taxon>Cytophagia</taxon>
        <taxon>Cytophagales</taxon>
        <taxon>Hymenobacteraceae</taxon>
        <taxon>Hymenobacter</taxon>
    </lineage>
</organism>
<dbReference type="Pfam" id="PF12969">
    <property type="entry name" value="DUF3857"/>
    <property type="match status" value="1"/>
</dbReference>
<evidence type="ECO:0000256" key="1">
    <source>
        <dbReference type="SAM" id="SignalP"/>
    </source>
</evidence>
<proteinExistence type="predicted"/>
<dbReference type="Gene3D" id="3.10.620.30">
    <property type="match status" value="1"/>
</dbReference>
<dbReference type="InterPro" id="IPR024618">
    <property type="entry name" value="DUF3857"/>
</dbReference>
<feature type="domain" description="DUF3857" evidence="2">
    <location>
        <begin position="78"/>
        <end position="221"/>
    </location>
</feature>
<gene>
    <name evidence="3" type="ORF">H8B15_11810</name>
</gene>
<evidence type="ECO:0000259" key="2">
    <source>
        <dbReference type="Pfam" id="PF12969"/>
    </source>
</evidence>
<dbReference type="Gene3D" id="2.60.40.3140">
    <property type="match status" value="1"/>
</dbReference>
<comment type="caution">
    <text evidence="3">The sequence shown here is derived from an EMBL/GenBank/DDBJ whole genome shotgun (WGS) entry which is preliminary data.</text>
</comment>
<feature type="chain" id="PRO_5046936151" evidence="1">
    <location>
        <begin position="24"/>
        <end position="679"/>
    </location>
</feature>
<reference evidence="3 4" key="1">
    <citation type="submission" date="2020-08" db="EMBL/GenBank/DDBJ databases">
        <title>Hymenobacter sp.</title>
        <authorList>
            <person name="Kim M.K."/>
        </authorList>
    </citation>
    <scope>NUCLEOTIDE SEQUENCE [LARGE SCALE GENOMIC DNA]</scope>
    <source>
        <strain evidence="3 4">BT507</strain>
    </source>
</reference>
<dbReference type="RefSeq" id="WP_187319895.1">
    <property type="nucleotide sequence ID" value="NZ_JACSCY010000008.1"/>
</dbReference>
<dbReference type="EMBL" id="JACSCY010000008">
    <property type="protein sequence ID" value="MBC6611615.1"/>
    <property type="molecule type" value="Genomic_DNA"/>
</dbReference>
<feature type="signal peptide" evidence="1">
    <location>
        <begin position="1"/>
        <end position="23"/>
    </location>
</feature>
<keyword evidence="1" id="KW-0732">Signal</keyword>
<evidence type="ECO:0000313" key="3">
    <source>
        <dbReference type="EMBL" id="MBC6611615.1"/>
    </source>
</evidence>
<sequence length="679" mass="76662">MQKLLPRFLLLALASGLALTAQAQNEPIKFGKLDPQDMDEKNFAADSAAEAVVLCDYGVSRFNVANGDFKIVFERVTRIKILKKSAYDRATVEVPLYHQGTSEEKLSTLRGFTYNMVNGQLVKEKLASENTFREEKSANVTVRKFTLPNVRVGSVIEYAYTVNSDFLFNFQNWQFQESIPVRWSEYRASIPEYFDYKMLMQGYEPLAISEHPTGQTQYTISTGGSFDDYGNRRSASSQTVSASVTNHRWVMKDVPAFRNEPYMTTSRDFIARIDFELAGTKWPNQGYHNMANSWNKINEELLTEESFGNQAKHASFLKEEIAALKAKHAGNPAALTAAIRHLVHHSVKYNDQDRLYATTTTRRAYDQHNGSAADVNLLLIGALRDAGLTAHPVILSTRDHGRVNTLFPLLSNFNYVVAHVALPDNKEMLVDATEEAMPCGNLPGRCLNGVGRLLLPNAAQSRWVDLAPLTRFIDYRKVQLQLDDKGGYTGQVHQEYGGYLGAHHRSRLVKLGEKKFMEELAKGHEGWDIPKYAFKEKETYTAPLSLDYELTSAGNEQAADMLYINPMRHFSDSKNPFLHEDRRFPVDFGALMDETNLVTLALPAGYAVEEMPKPLVVDLPDNGGRFMYSISPGENSLQIMTRMNLRKTVYSAEEYAALRDFYSRLLAKQAEQIVLKKKS</sequence>
<accession>A0ABR7MKK5</accession>
<dbReference type="Proteomes" id="UP000622017">
    <property type="component" value="Unassembled WGS sequence"/>
</dbReference>
<protein>
    <submittedName>
        <fullName evidence="3">DUF3857 domain-containing protein</fullName>
    </submittedName>
</protein>